<reference evidence="1 2" key="1">
    <citation type="submission" date="2019-03" db="EMBL/GenBank/DDBJ databases">
        <title>Algoriphagus sp. nov, a new strain isolated from root system soil of mangrove plant Kandelia.</title>
        <authorList>
            <person name="Yin Q."/>
            <person name="Wang K."/>
            <person name="Song Z."/>
        </authorList>
    </citation>
    <scope>NUCLEOTIDE SEQUENCE [LARGE SCALE GENOMIC DNA]</scope>
    <source>
        <strain evidence="1 2">XY-J91</strain>
    </source>
</reference>
<dbReference type="Proteomes" id="UP000297647">
    <property type="component" value="Unassembled WGS sequence"/>
</dbReference>
<dbReference type="OrthoDB" id="823140at2"/>
<keyword evidence="2" id="KW-1185">Reference proteome</keyword>
<sequence length="276" mass="31846">MKGETLDFSFFKKGRKKAWMTVFISEDTKEAISLPHAPFGGIWIDSKLISEQIAYFLNLVLDELKHRDVKQIEITQAPKPYEENHDLIDYLLFKLGFQARKILAHQFFLGKKKIKKMIQNEADKFQRKTKENKIHVNVSPIQNFGFLTAIQSWNKERGYDVSLDESKLISQVSEFPDRYFLISLEQDGVAFAYTLAVRLTENSLYYFQSAINPGTSVKNAGEILLFNLFKLAGELGVDLIDLGSSDHPDSPNHSLMFFKSRFSNDISNKVTWFRKL</sequence>
<comment type="caution">
    <text evidence="1">The sequence shown here is derived from an EMBL/GenBank/DDBJ whole genome shotgun (WGS) entry which is preliminary data.</text>
</comment>
<dbReference type="AlphaFoldDB" id="A0A4Y9QUD3"/>
<dbReference type="Gene3D" id="3.40.630.30">
    <property type="match status" value="1"/>
</dbReference>
<organism evidence="1 2">
    <name type="scientific">Algoriphagus kandeliae</name>
    <dbReference type="NCBI Taxonomy" id="2562278"/>
    <lineage>
        <taxon>Bacteria</taxon>
        <taxon>Pseudomonadati</taxon>
        <taxon>Bacteroidota</taxon>
        <taxon>Cytophagia</taxon>
        <taxon>Cytophagales</taxon>
        <taxon>Cyclobacteriaceae</taxon>
        <taxon>Algoriphagus</taxon>
    </lineage>
</organism>
<dbReference type="InterPro" id="IPR016181">
    <property type="entry name" value="Acyl_CoA_acyltransferase"/>
</dbReference>
<gene>
    <name evidence="1" type="ORF">E4S40_10280</name>
</gene>
<name>A0A4Y9QUD3_9BACT</name>
<evidence type="ECO:0000313" key="1">
    <source>
        <dbReference type="EMBL" id="TFV94786.1"/>
    </source>
</evidence>
<protein>
    <submittedName>
        <fullName evidence="1">Uncharacterized protein</fullName>
    </submittedName>
</protein>
<evidence type="ECO:0000313" key="2">
    <source>
        <dbReference type="Proteomes" id="UP000297647"/>
    </source>
</evidence>
<proteinExistence type="predicted"/>
<accession>A0A4Y9QUD3</accession>
<dbReference type="SUPFAM" id="SSF55729">
    <property type="entry name" value="Acyl-CoA N-acyltransferases (Nat)"/>
    <property type="match status" value="1"/>
</dbReference>
<dbReference type="EMBL" id="SPSB01000003">
    <property type="protein sequence ID" value="TFV94786.1"/>
    <property type="molecule type" value="Genomic_DNA"/>
</dbReference>